<name>A0A3D9L587_MARFU</name>
<reference evidence="7 8" key="1">
    <citation type="submission" date="2018-07" db="EMBL/GenBank/DDBJ databases">
        <title>Genomic Encyclopedia of Type Strains, Phase IV (KMG-IV): sequencing the most valuable type-strain genomes for metagenomic binning, comparative biology and taxonomic classification.</title>
        <authorList>
            <person name="Goeker M."/>
        </authorList>
    </citation>
    <scope>NUCLEOTIDE SEQUENCE [LARGE SCALE GENOMIC DNA]</scope>
    <source>
        <strain evidence="7 8">DSM 4134</strain>
    </source>
</reference>
<dbReference type="SUPFAM" id="SSF69593">
    <property type="entry name" value="Glycerol-3-phosphate (1)-acyltransferase"/>
    <property type="match status" value="1"/>
</dbReference>
<dbReference type="Pfam" id="PF01553">
    <property type="entry name" value="Acyltransferase"/>
    <property type="match status" value="1"/>
</dbReference>
<organism evidence="7 8">
    <name type="scientific">Marinoscillum furvescens DSM 4134</name>
    <dbReference type="NCBI Taxonomy" id="1122208"/>
    <lineage>
        <taxon>Bacteria</taxon>
        <taxon>Pseudomonadati</taxon>
        <taxon>Bacteroidota</taxon>
        <taxon>Cytophagia</taxon>
        <taxon>Cytophagales</taxon>
        <taxon>Reichenbachiellaceae</taxon>
        <taxon>Marinoscillum</taxon>
    </lineage>
</organism>
<dbReference type="OrthoDB" id="5479104at2"/>
<dbReference type="RefSeq" id="WP_115867273.1">
    <property type="nucleotide sequence ID" value="NZ_QREG01000004.1"/>
</dbReference>
<dbReference type="GO" id="GO:0006631">
    <property type="term" value="P:fatty acid metabolic process"/>
    <property type="evidence" value="ECO:0007669"/>
    <property type="project" value="TreeGrafter"/>
</dbReference>
<evidence type="ECO:0000256" key="2">
    <source>
        <dbReference type="ARBA" id="ARBA00004765"/>
    </source>
</evidence>
<dbReference type="AlphaFoldDB" id="A0A3D9L587"/>
<feature type="domain" description="Phospholipid/glycerol acyltransferase" evidence="6">
    <location>
        <begin position="183"/>
        <end position="319"/>
    </location>
</feature>
<keyword evidence="7" id="KW-0808">Transferase</keyword>
<comment type="catalytic activity">
    <reaction evidence="5">
        <text>sn-glycerol 3-phosphate + an acyl-CoA = a 1-acyl-sn-glycero-3-phosphate + CoA</text>
        <dbReference type="Rhea" id="RHEA:15325"/>
        <dbReference type="ChEBI" id="CHEBI:57287"/>
        <dbReference type="ChEBI" id="CHEBI:57597"/>
        <dbReference type="ChEBI" id="CHEBI:57970"/>
        <dbReference type="ChEBI" id="CHEBI:58342"/>
        <dbReference type="EC" id="2.3.1.15"/>
    </reaction>
</comment>
<dbReference type="PANTHER" id="PTHR12563">
    <property type="entry name" value="GLYCEROL-3-PHOSPHATE ACYLTRANSFERASE"/>
    <property type="match status" value="1"/>
</dbReference>
<dbReference type="GO" id="GO:0012505">
    <property type="term" value="C:endomembrane system"/>
    <property type="evidence" value="ECO:0007669"/>
    <property type="project" value="UniProtKB-SubCell"/>
</dbReference>
<evidence type="ECO:0000313" key="7">
    <source>
        <dbReference type="EMBL" id="REE01193.1"/>
    </source>
</evidence>
<evidence type="ECO:0000256" key="3">
    <source>
        <dbReference type="ARBA" id="ARBA00013113"/>
    </source>
</evidence>
<keyword evidence="7" id="KW-0012">Acyltransferase</keyword>
<dbReference type="EMBL" id="QREG01000004">
    <property type="protein sequence ID" value="REE01193.1"/>
    <property type="molecule type" value="Genomic_DNA"/>
</dbReference>
<evidence type="ECO:0000256" key="1">
    <source>
        <dbReference type="ARBA" id="ARBA00004184"/>
    </source>
</evidence>
<comment type="pathway">
    <text evidence="2">Phospholipid metabolism; CDP-diacylglycerol biosynthesis; CDP-diacylglycerol from sn-glycerol 3-phosphate: step 1/3.</text>
</comment>
<sequence>MRKQKVRYSEIIPRTQQWPIVQLSKNRKAFIEEVSQESFDNLKRITRGRSLREELEMTVYREKLRIKANPWRVDPKDEKPFWRSIQERLADSATLPPQEAKEIEEKLLYEIVSRYSEEIAGNFKRNSYRFAKAFITFGFARLLNAARVKGILSLFSRQLDLDDKIHIVGEPEHIRKLAKKGTVVMVPTHFSNLDSILIGWVIQFLGLPAFIYGAGLNLFNLKIFAYFMNSLGAYKVDRRKKNPVYLETLKTYSSKALRRGCHSLFFPGGTRSRSGKIEKALKLGLLSTTIEGQRILYQEETPEKPATKVFIVPVVINYHFTLEAPALINEHLRRTGQERYYKEADEFTTSYKIATFLFKFFTKGSNISVSIGKGMDILGNYVDDEGNSIDAAGKPLDPKDYFISNGEITVDHQREQEYVRILAKRIVEEYHKYNRIFASHLVAYTAFKMMERKNPKLDLYNVLRLPDEDTVIDYKEFKKAWKKLRKRVLKLHKKGKVGVADHMLEKADAAIELGLNNVGMYHARRPLIKKGDQIIIQDMNTLYYYHNRMEGYGLEKHI</sequence>
<evidence type="ECO:0000256" key="4">
    <source>
        <dbReference type="ARBA" id="ARBA00013432"/>
    </source>
</evidence>
<proteinExistence type="predicted"/>
<protein>
    <recommendedName>
        <fullName evidence="4">Glycerol-3-phosphate acyltransferase</fullName>
        <ecNumber evidence="3">2.3.1.15</ecNumber>
    </recommendedName>
</protein>
<gene>
    <name evidence="7" type="ORF">C7460_104213</name>
</gene>
<comment type="subcellular location">
    <subcellularLocation>
        <location evidence="1">Endomembrane system</location>
        <topology evidence="1">Peripheral membrane protein</topology>
    </subcellularLocation>
</comment>
<dbReference type="Proteomes" id="UP000256779">
    <property type="component" value="Unassembled WGS sequence"/>
</dbReference>
<evidence type="ECO:0000256" key="5">
    <source>
        <dbReference type="ARBA" id="ARBA00048427"/>
    </source>
</evidence>
<dbReference type="InterPro" id="IPR002123">
    <property type="entry name" value="Plipid/glycerol_acylTrfase"/>
</dbReference>
<dbReference type="GO" id="GO:0006072">
    <property type="term" value="P:glycerol-3-phosphate metabolic process"/>
    <property type="evidence" value="ECO:0007669"/>
    <property type="project" value="TreeGrafter"/>
</dbReference>
<accession>A0A3D9L587</accession>
<dbReference type="GO" id="GO:0008654">
    <property type="term" value="P:phospholipid biosynthetic process"/>
    <property type="evidence" value="ECO:0007669"/>
    <property type="project" value="TreeGrafter"/>
</dbReference>
<evidence type="ECO:0000259" key="6">
    <source>
        <dbReference type="SMART" id="SM00563"/>
    </source>
</evidence>
<comment type="caution">
    <text evidence="7">The sequence shown here is derived from an EMBL/GenBank/DDBJ whole genome shotgun (WGS) entry which is preliminary data.</text>
</comment>
<dbReference type="GO" id="GO:0019432">
    <property type="term" value="P:triglyceride biosynthetic process"/>
    <property type="evidence" value="ECO:0007669"/>
    <property type="project" value="TreeGrafter"/>
</dbReference>
<dbReference type="InterPro" id="IPR022284">
    <property type="entry name" value="GPAT/DHAPAT"/>
</dbReference>
<evidence type="ECO:0000313" key="8">
    <source>
        <dbReference type="Proteomes" id="UP000256779"/>
    </source>
</evidence>
<dbReference type="SMART" id="SM00563">
    <property type="entry name" value="PlsC"/>
    <property type="match status" value="1"/>
</dbReference>
<dbReference type="PANTHER" id="PTHR12563:SF17">
    <property type="entry name" value="DIHYDROXYACETONE PHOSPHATE ACYLTRANSFERASE"/>
    <property type="match status" value="1"/>
</dbReference>
<dbReference type="GO" id="GO:0004366">
    <property type="term" value="F:glycerol-3-phosphate O-acyltransferase activity"/>
    <property type="evidence" value="ECO:0007669"/>
    <property type="project" value="UniProtKB-EC"/>
</dbReference>
<dbReference type="EC" id="2.3.1.15" evidence="3"/>
<keyword evidence="8" id="KW-1185">Reference proteome</keyword>